<dbReference type="PATRIC" id="fig|171383.3.peg.3684"/>
<accession>A0A0M0HXN0</accession>
<dbReference type="InterPro" id="IPR003439">
    <property type="entry name" value="ABC_transporter-like_ATP-bd"/>
</dbReference>
<dbReference type="NCBIfam" id="NF008186">
    <property type="entry name" value="PRK10938.1"/>
    <property type="match status" value="1"/>
</dbReference>
<dbReference type="RefSeq" id="WP_053410468.1">
    <property type="nucleotide sequence ID" value="NZ_DAIPHI010000055.1"/>
</dbReference>
<reference evidence="7" key="1">
    <citation type="submission" date="2015-08" db="EMBL/GenBank/DDBJ databases">
        <title>Vibrio galatheae sp. nov., a novel member of the Vibrionaceae family isolated from the Solomon Islands.</title>
        <authorList>
            <person name="Giubergia S."/>
            <person name="Machado H."/>
            <person name="Mateiu R.V."/>
            <person name="Gram L."/>
        </authorList>
    </citation>
    <scope>NUCLEOTIDE SEQUENCE [LARGE SCALE GENOMIC DNA]</scope>
    <source>
        <strain evidence="7">DSM 19134</strain>
    </source>
</reference>
<dbReference type="InterPro" id="IPR027417">
    <property type="entry name" value="P-loop_NTPase"/>
</dbReference>
<dbReference type="EMBL" id="LHPI01000019">
    <property type="protein sequence ID" value="KOO06393.1"/>
    <property type="molecule type" value="Genomic_DNA"/>
</dbReference>
<protein>
    <submittedName>
        <fullName evidence="6">ABC transporter</fullName>
    </submittedName>
</protein>
<evidence type="ECO:0000256" key="2">
    <source>
        <dbReference type="ARBA" id="ARBA00022448"/>
    </source>
</evidence>
<keyword evidence="4" id="KW-0067">ATP-binding</keyword>
<evidence type="ECO:0000256" key="3">
    <source>
        <dbReference type="ARBA" id="ARBA00022741"/>
    </source>
</evidence>
<dbReference type="FunFam" id="3.40.50.300:FF:000866">
    <property type="entry name" value="Molybdate ABC transporter ATP-binding protein ModF"/>
    <property type="match status" value="1"/>
</dbReference>
<gene>
    <name evidence="6" type="ORF">AKJ31_18030</name>
</gene>
<dbReference type="PROSITE" id="PS50893">
    <property type="entry name" value="ABC_TRANSPORTER_2"/>
    <property type="match status" value="2"/>
</dbReference>
<evidence type="ECO:0000256" key="1">
    <source>
        <dbReference type="ARBA" id="ARBA00005417"/>
    </source>
</evidence>
<keyword evidence="2" id="KW-0813">Transport</keyword>
<evidence type="ECO:0000256" key="4">
    <source>
        <dbReference type="ARBA" id="ARBA00022840"/>
    </source>
</evidence>
<proteinExistence type="inferred from homology"/>
<dbReference type="InterPro" id="IPR003593">
    <property type="entry name" value="AAA+_ATPase"/>
</dbReference>
<evidence type="ECO:0000313" key="7">
    <source>
        <dbReference type="Proteomes" id="UP000037530"/>
    </source>
</evidence>
<dbReference type="SMART" id="SM00382">
    <property type="entry name" value="AAA"/>
    <property type="match status" value="1"/>
</dbReference>
<dbReference type="Gene3D" id="3.40.50.300">
    <property type="entry name" value="P-loop containing nucleotide triphosphate hydrolases"/>
    <property type="match status" value="2"/>
</dbReference>
<dbReference type="PANTHER" id="PTHR42734:SF6">
    <property type="entry name" value="MOLYBDATE IMPORT ATP-BINDING PROTEIN MOLC"/>
    <property type="match status" value="1"/>
</dbReference>
<sequence length="487" mass="55459">MQINIKDLSVDSGTNRLTIDNWNVADKESWGVFSTEGDIGSALGCLLCDELDVTAGVVSKGEGKIAQVSLVEQQRLLEDEIAKDDTDFLDRIDKGSSVYALVFDQCQNQELTERLIEDLDLVHLASSGFRVLSTGETRRVMIARALATQPELLVLDNPFTGLDIAHRATLATYLTELAKTTQMLVTFNREEDMPDWVEHIALFNHGHLENVMCKSEWENHPVIAQIKSQSQQQSEEMLALIHRHQHDPYFSNPVFEIRNGRVEYTDKTIFTDLNWRIENGQHWQIKGPNGCGKSTLLGLIFGDHPQCYSNDIDIFGKKRGSGETIWEIKKNIGMVSSALHLQYRVSCNALEVILSGFYDSIGLYQQPSKKEIQIAREWLEILHMTEYANVSFRSLEYGQQRLLLIARAIVKQPALLILDEPYQGLDYLGRRLVKNALELIARENLSQLLYVSHYQKDKLESIKNELEFVFDDSAQCYKAQTITDMNR</sequence>
<dbReference type="AlphaFoldDB" id="A0A0M0HXN0"/>
<dbReference type="Proteomes" id="UP000037530">
    <property type="component" value="Unassembled WGS sequence"/>
</dbReference>
<feature type="domain" description="ABC transporter" evidence="5">
    <location>
        <begin position="3"/>
        <end position="230"/>
    </location>
</feature>
<evidence type="ECO:0000313" key="6">
    <source>
        <dbReference type="EMBL" id="KOO06393.1"/>
    </source>
</evidence>
<dbReference type="GO" id="GO:0005524">
    <property type="term" value="F:ATP binding"/>
    <property type="evidence" value="ECO:0007669"/>
    <property type="project" value="UniProtKB-KW"/>
</dbReference>
<keyword evidence="3" id="KW-0547">Nucleotide-binding</keyword>
<evidence type="ECO:0000259" key="5">
    <source>
        <dbReference type="PROSITE" id="PS50893"/>
    </source>
</evidence>
<dbReference type="STRING" id="171383.AKJ31_18030"/>
<comment type="caution">
    <text evidence="6">The sequence shown here is derived from an EMBL/GenBank/DDBJ whole genome shotgun (WGS) entry which is preliminary data.</text>
</comment>
<comment type="similarity">
    <text evidence="1">Belongs to the ABC transporter superfamily.</text>
</comment>
<dbReference type="InterPro" id="IPR050153">
    <property type="entry name" value="Metal_Ion_Import_ABC"/>
</dbReference>
<dbReference type="PANTHER" id="PTHR42734">
    <property type="entry name" value="METAL TRANSPORT SYSTEM ATP-BINDING PROTEIN TM_0124-RELATED"/>
    <property type="match status" value="1"/>
</dbReference>
<dbReference type="OrthoDB" id="9805029at2"/>
<dbReference type="Pfam" id="PF00005">
    <property type="entry name" value="ABC_tran"/>
    <property type="match status" value="2"/>
</dbReference>
<dbReference type="GO" id="GO:0016887">
    <property type="term" value="F:ATP hydrolysis activity"/>
    <property type="evidence" value="ECO:0007669"/>
    <property type="project" value="InterPro"/>
</dbReference>
<dbReference type="SUPFAM" id="SSF52540">
    <property type="entry name" value="P-loop containing nucleoside triphosphate hydrolases"/>
    <property type="match status" value="2"/>
</dbReference>
<name>A0A0M0HXN0_9VIBR</name>
<keyword evidence="7" id="KW-1185">Reference proteome</keyword>
<organism evidence="6 7">
    <name type="scientific">Vibrio hepatarius</name>
    <dbReference type="NCBI Taxonomy" id="171383"/>
    <lineage>
        <taxon>Bacteria</taxon>
        <taxon>Pseudomonadati</taxon>
        <taxon>Pseudomonadota</taxon>
        <taxon>Gammaproteobacteria</taxon>
        <taxon>Vibrionales</taxon>
        <taxon>Vibrionaceae</taxon>
        <taxon>Vibrio</taxon>
        <taxon>Vibrio oreintalis group</taxon>
    </lineage>
</organism>
<feature type="domain" description="ABC transporter" evidence="5">
    <location>
        <begin position="255"/>
        <end position="482"/>
    </location>
</feature>